<feature type="region of interest" description="Disordered" evidence="1">
    <location>
        <begin position="1"/>
        <end position="193"/>
    </location>
</feature>
<dbReference type="InterPro" id="IPR003593">
    <property type="entry name" value="AAA+_ATPase"/>
</dbReference>
<dbReference type="Gene3D" id="3.40.50.300">
    <property type="entry name" value="P-loop containing nucleotide triphosphate hydrolases"/>
    <property type="match status" value="1"/>
</dbReference>
<feature type="domain" description="AAA+ ATPase" evidence="2">
    <location>
        <begin position="520"/>
        <end position="753"/>
    </location>
</feature>
<feature type="region of interest" description="Disordered" evidence="1">
    <location>
        <begin position="401"/>
        <end position="439"/>
    </location>
</feature>
<dbReference type="GO" id="GO:0005524">
    <property type="term" value="F:ATP binding"/>
    <property type="evidence" value="ECO:0007669"/>
    <property type="project" value="InterPro"/>
</dbReference>
<dbReference type="PANTHER" id="PTHR23389">
    <property type="entry name" value="CHROMOSOME TRANSMISSION FIDELITY FACTOR 18"/>
    <property type="match status" value="1"/>
</dbReference>
<reference evidence="3" key="1">
    <citation type="submission" date="2014-08" db="EMBL/GenBank/DDBJ databases">
        <authorList>
            <person name="Sharma Rahul"/>
            <person name="Thines Marco"/>
        </authorList>
    </citation>
    <scope>NUCLEOTIDE SEQUENCE</scope>
</reference>
<evidence type="ECO:0000313" key="3">
    <source>
        <dbReference type="EMBL" id="CED84456.1"/>
    </source>
</evidence>
<dbReference type="SUPFAM" id="SSF52540">
    <property type="entry name" value="P-loop containing nucleoside triphosphate hydrolases"/>
    <property type="match status" value="1"/>
</dbReference>
<proteinExistence type="predicted"/>
<dbReference type="GO" id="GO:0016887">
    <property type="term" value="F:ATP hydrolysis activity"/>
    <property type="evidence" value="ECO:0007669"/>
    <property type="project" value="InterPro"/>
</dbReference>
<sequence>MVEPTKSGLVHPLFRAPATAASAQEAPSSSSGQHDPSTVPTVNPSTFDSVSAPPTPIIPVSTPNSAETNSAISTTTKKRKSKLIVDPKQAVISFGKHGGGLGFQPAAVQEPSSDTKQGSNLSSSPGESSKRRTRGKTKPKATREDDDVLELVDFGPTDGRRSAGPARKEKGGRVARKGTLRVDAASNEGGSSAELAIDLDALPTIPVDHVDLSKSPNRPSPRMAHAFFAPRFKSNGASTTSVKNQKDKIADQQPVEARWASSSEEAHCGLVPPMSKNLPSAAGFIWRNRSRSAEDISTQDRWTSKESSRFWQDCISKPNNKELSLDSNPSTQGSIFPFILRHPAFSRFESTLPLDTSFKLSSELWNDKFRPRSASQVLGNEVEATYLRDWLMALEVKIASQRPSSSTNSASTAGSSYDTSRPDSRKKREIVRKVDKSRKKRFKKGDGETDWIVDDDDIGALDHERDMIKSEPNTHNLLDTVPLAADSIDQPLPTEPTDVLLTRSHTYPPSYPRLSADQALSNSILLVGPPGSGKTSSIYACATELDWDVFEVNPGAGKRSGLALVEMVGGVGRNHLVARGGTGSNLAPIASDVPIGSSLSTKKGTSKVKSKPDLSSENALSFMMLDSNRQRAASGIDIPQRPLGSKSSQAVVDLTEDAARPDAKFEFVSSQKKLAEDIVDVQGGSSSGKVRQSMILLEEVDVLYEEDKGFWAAVIALISESRRPVVMTCNDTSTIPLSELPLQTTLVYLSPPSYLSIPYLEQIAKYQRSELSSQYVSRLYTSHGHRTLAPGLVDVVGHPAPSQPQDTTDLRRSINTLQITRSDPTTQSENLLCAEHNPFFSEQSAVFVGSTSTSKNRSASSTDILNISASIMDSKSFMDAHVDWRASTLIDRLEIDRYGTSADDEVGYSLVAKEPADPIEVRLSEVGMEGEMARWIEQHALNQTTGTESQELERLTSAAGDRWPRLEKDRLNHLDQLLTFLESIIFPPAPLLPSKALIIDYVPYIQYMVHIDDLLAKSDEIQETLGYGRGRDGRMMRASARAGMAAVAAALGSGIGGRVPYQRWLWQIEEGDELDAARSSVLDTVTGFSSSSIQE</sequence>
<protein>
    <submittedName>
        <fullName evidence="3">Replication factor C, subunit RFC1 (Large subunit)</fullName>
    </submittedName>
</protein>
<accession>A0A0F7SSL8</accession>
<dbReference type="AlphaFoldDB" id="A0A0F7SSL8"/>
<feature type="compositionally biased region" description="Basic residues" evidence="1">
    <location>
        <begin position="424"/>
        <end position="439"/>
    </location>
</feature>
<name>A0A0F7SSL8_PHARH</name>
<feature type="compositionally biased region" description="Polar residues" evidence="1">
    <location>
        <begin position="61"/>
        <end position="75"/>
    </location>
</feature>
<feature type="compositionally biased region" description="Polar residues" evidence="1">
    <location>
        <begin position="32"/>
        <end position="49"/>
    </location>
</feature>
<dbReference type="InterPro" id="IPR027417">
    <property type="entry name" value="P-loop_NTPase"/>
</dbReference>
<evidence type="ECO:0000259" key="2">
    <source>
        <dbReference type="SMART" id="SM00382"/>
    </source>
</evidence>
<feature type="compositionally biased region" description="Low complexity" evidence="1">
    <location>
        <begin position="404"/>
        <end position="416"/>
    </location>
</feature>
<feature type="compositionally biased region" description="Basic and acidic residues" evidence="1">
    <location>
        <begin position="158"/>
        <end position="172"/>
    </location>
</feature>
<feature type="compositionally biased region" description="Basic residues" evidence="1">
    <location>
        <begin position="131"/>
        <end position="140"/>
    </location>
</feature>
<feature type="compositionally biased region" description="Low complexity" evidence="1">
    <location>
        <begin position="16"/>
        <end position="31"/>
    </location>
</feature>
<dbReference type="InterPro" id="IPR003959">
    <property type="entry name" value="ATPase_AAA_core"/>
</dbReference>
<dbReference type="EMBL" id="LN483166">
    <property type="protein sequence ID" value="CED84456.1"/>
    <property type="molecule type" value="Genomic_DNA"/>
</dbReference>
<dbReference type="GO" id="GO:0005634">
    <property type="term" value="C:nucleus"/>
    <property type="evidence" value="ECO:0007669"/>
    <property type="project" value="TreeGrafter"/>
</dbReference>
<dbReference type="SMART" id="SM00382">
    <property type="entry name" value="AAA"/>
    <property type="match status" value="1"/>
</dbReference>
<dbReference type="PANTHER" id="PTHR23389:SF21">
    <property type="entry name" value="ATPASE FAMILY AAA DOMAIN-CONTAINING PROTEIN 5"/>
    <property type="match status" value="1"/>
</dbReference>
<dbReference type="GO" id="GO:0003677">
    <property type="term" value="F:DNA binding"/>
    <property type="evidence" value="ECO:0007669"/>
    <property type="project" value="TreeGrafter"/>
</dbReference>
<evidence type="ECO:0000256" key="1">
    <source>
        <dbReference type="SAM" id="MobiDB-lite"/>
    </source>
</evidence>
<organism evidence="3">
    <name type="scientific">Phaffia rhodozyma</name>
    <name type="common">Yeast</name>
    <name type="synonym">Xanthophyllomyces dendrorhous</name>
    <dbReference type="NCBI Taxonomy" id="264483"/>
    <lineage>
        <taxon>Eukaryota</taxon>
        <taxon>Fungi</taxon>
        <taxon>Dikarya</taxon>
        <taxon>Basidiomycota</taxon>
        <taxon>Agaricomycotina</taxon>
        <taxon>Tremellomycetes</taxon>
        <taxon>Cystofilobasidiales</taxon>
        <taxon>Mrakiaceae</taxon>
        <taxon>Phaffia</taxon>
    </lineage>
</organism>
<dbReference type="Pfam" id="PF00004">
    <property type="entry name" value="AAA"/>
    <property type="match status" value="1"/>
</dbReference>